<keyword evidence="3 7" id="KW-0028">Amino-acid biosynthesis</keyword>
<evidence type="ECO:0000256" key="5">
    <source>
        <dbReference type="ARBA" id="ARBA00023002"/>
    </source>
</evidence>
<dbReference type="PANTHER" id="PTHR32338">
    <property type="entry name" value="N-ACETYL-GAMMA-GLUTAMYL-PHOSPHATE REDUCTASE, CHLOROPLASTIC-RELATED-RELATED"/>
    <property type="match status" value="1"/>
</dbReference>
<dbReference type="GO" id="GO:0006526">
    <property type="term" value="P:L-arginine biosynthetic process"/>
    <property type="evidence" value="ECO:0007669"/>
    <property type="project" value="UniProtKB-UniRule"/>
</dbReference>
<dbReference type="CDD" id="cd17895">
    <property type="entry name" value="AGPR_1_N"/>
    <property type="match status" value="1"/>
</dbReference>
<keyword evidence="11" id="KW-1185">Reference proteome</keyword>
<dbReference type="FunFam" id="3.30.360.10:FF:000014">
    <property type="entry name" value="N-acetyl-gamma-glutamyl-phosphate reductase"/>
    <property type="match status" value="1"/>
</dbReference>
<dbReference type="InterPro" id="IPR036291">
    <property type="entry name" value="NAD(P)-bd_dom_sf"/>
</dbReference>
<evidence type="ECO:0000256" key="1">
    <source>
        <dbReference type="ARBA" id="ARBA00004862"/>
    </source>
</evidence>
<organism evidence="10 11">
    <name type="scientific">Lactiplantibacillus mudanjiangensis</name>
    <dbReference type="NCBI Taxonomy" id="1296538"/>
    <lineage>
        <taxon>Bacteria</taxon>
        <taxon>Bacillati</taxon>
        <taxon>Bacillota</taxon>
        <taxon>Bacilli</taxon>
        <taxon>Lactobacillales</taxon>
        <taxon>Lactobacillaceae</taxon>
        <taxon>Lactiplantibacillus</taxon>
    </lineage>
</organism>
<dbReference type="Proteomes" id="UP000289996">
    <property type="component" value="Unassembled WGS sequence"/>
</dbReference>
<dbReference type="GO" id="GO:0005737">
    <property type="term" value="C:cytoplasm"/>
    <property type="evidence" value="ECO:0007669"/>
    <property type="project" value="UniProtKB-SubCell"/>
</dbReference>
<evidence type="ECO:0000256" key="2">
    <source>
        <dbReference type="ARBA" id="ARBA00022571"/>
    </source>
</evidence>
<comment type="catalytic activity">
    <reaction evidence="6 7">
        <text>N-acetyl-L-glutamate 5-semialdehyde + phosphate + NADP(+) = N-acetyl-L-glutamyl 5-phosphate + NADPH + H(+)</text>
        <dbReference type="Rhea" id="RHEA:21588"/>
        <dbReference type="ChEBI" id="CHEBI:15378"/>
        <dbReference type="ChEBI" id="CHEBI:29123"/>
        <dbReference type="ChEBI" id="CHEBI:43474"/>
        <dbReference type="ChEBI" id="CHEBI:57783"/>
        <dbReference type="ChEBI" id="CHEBI:57936"/>
        <dbReference type="ChEBI" id="CHEBI:58349"/>
        <dbReference type="EC" id="1.2.1.38"/>
    </reaction>
</comment>
<keyword evidence="2 7" id="KW-0055">Arginine biosynthesis</keyword>
<feature type="domain" description="Semialdehyde dehydrogenase NAD-binding" evidence="9">
    <location>
        <begin position="2"/>
        <end position="140"/>
    </location>
</feature>
<gene>
    <name evidence="7" type="primary">argC</name>
    <name evidence="10" type="ORF">MUDAN_MDHGFNIF_00721</name>
</gene>
<dbReference type="SUPFAM" id="SSF55347">
    <property type="entry name" value="Glyceraldehyde-3-phosphate dehydrogenase-like, C-terminal domain"/>
    <property type="match status" value="1"/>
</dbReference>
<dbReference type="InterPro" id="IPR050085">
    <property type="entry name" value="AGPR"/>
</dbReference>
<dbReference type="InterPro" id="IPR023013">
    <property type="entry name" value="AGPR_AS"/>
</dbReference>
<evidence type="ECO:0000259" key="9">
    <source>
        <dbReference type="SMART" id="SM00859"/>
    </source>
</evidence>
<comment type="similarity">
    <text evidence="7">Belongs to the NAGSA dehydrogenase family. Type 1 subfamily.</text>
</comment>
<dbReference type="EMBL" id="UYIG01000130">
    <property type="protein sequence ID" value="VDG29038.1"/>
    <property type="molecule type" value="Genomic_DNA"/>
</dbReference>
<feature type="active site" evidence="7 8">
    <location>
        <position position="146"/>
    </location>
</feature>
<keyword evidence="7" id="KW-0963">Cytoplasm</keyword>
<comment type="function">
    <text evidence="7">Catalyzes the NADPH-dependent reduction of N-acetyl-5-glutamyl phosphate to yield N-acetyl-L-glutamate 5-semialdehyde.</text>
</comment>
<dbReference type="GO" id="GO:0051287">
    <property type="term" value="F:NAD binding"/>
    <property type="evidence" value="ECO:0007669"/>
    <property type="project" value="InterPro"/>
</dbReference>
<dbReference type="AlphaFoldDB" id="A0A660DZ05"/>
<dbReference type="HAMAP" id="MF_00150">
    <property type="entry name" value="ArgC_type1"/>
    <property type="match status" value="1"/>
</dbReference>
<comment type="pathway">
    <text evidence="1 7">Amino-acid biosynthesis; L-arginine biosynthesis; N(2)-acetyl-L-ornithine from L-glutamate: step 3/4.</text>
</comment>
<dbReference type="CDD" id="cd23934">
    <property type="entry name" value="AGPR_1_C"/>
    <property type="match status" value="1"/>
</dbReference>
<proteinExistence type="inferred from homology"/>
<sequence length="342" mass="37129">MQVALVGVNGYSGMTLYRLLKQHPAVDQIKLYGHTDSKPTTLAALVPVFQKETVRVRSFDAATVMAENDVVFFATSAGVTKTLALPLIAANFPVIDLSGDFRLRQPDVYETWYHQTAAPVAALAKASYGLAEFNHHLTPYVANPGCYATATLLGLAPVVQQHLIEPTSIVVDAKSGLSGAGKKLSTTSQFTMVNDNLQLYKLNQHQHIPEIMQQLQQWWPKVPALEFTTTLIPVTCGIMSTIYAKAAQPTTTAELVAAYQQVYQDQPFVQVLPADDLPTLKQVVGSNDCAIGVNYNPITNTILIVSVIDNLMKGAAGQAVQNFNQLFQYPATAGLPDLPVFP</sequence>
<evidence type="ECO:0000256" key="4">
    <source>
        <dbReference type="ARBA" id="ARBA00022857"/>
    </source>
</evidence>
<dbReference type="RefSeq" id="WP_130851980.1">
    <property type="nucleotide sequence ID" value="NZ_UYIG01000130.1"/>
</dbReference>
<evidence type="ECO:0000313" key="11">
    <source>
        <dbReference type="Proteomes" id="UP000289996"/>
    </source>
</evidence>
<dbReference type="InterPro" id="IPR000706">
    <property type="entry name" value="AGPR_type-1"/>
</dbReference>
<keyword evidence="4 7" id="KW-0521">NADP</keyword>
<dbReference type="InterPro" id="IPR058924">
    <property type="entry name" value="AGPR_dimerisation_dom"/>
</dbReference>
<keyword evidence="5 7" id="KW-0560">Oxidoreductase</keyword>
<dbReference type="Pfam" id="PF01118">
    <property type="entry name" value="Semialdhyde_dh"/>
    <property type="match status" value="1"/>
</dbReference>
<dbReference type="Gene3D" id="3.30.360.10">
    <property type="entry name" value="Dihydrodipicolinate Reductase, domain 2"/>
    <property type="match status" value="1"/>
</dbReference>
<reference evidence="10 11" key="1">
    <citation type="submission" date="2018-11" db="EMBL/GenBank/DDBJ databases">
        <authorList>
            <person name="Wuyts S."/>
        </authorList>
    </citation>
    <scope>NUCLEOTIDE SEQUENCE [LARGE SCALE GENOMIC DNA]</scope>
    <source>
        <strain evidence="10">Lactobacillus mudanjiangensis AMBF249</strain>
    </source>
</reference>
<dbReference type="EC" id="1.2.1.38" evidence="7"/>
<evidence type="ECO:0000256" key="3">
    <source>
        <dbReference type="ARBA" id="ARBA00022605"/>
    </source>
</evidence>
<protein>
    <recommendedName>
        <fullName evidence="7">N-acetyl-gamma-glutamyl-phosphate reductase</fullName>
        <shortName evidence="7">AGPR</shortName>
        <ecNumber evidence="7">1.2.1.38</ecNumber>
    </recommendedName>
    <alternativeName>
        <fullName evidence="7">N-acetyl-glutamate semialdehyde dehydrogenase</fullName>
        <shortName evidence="7">NAGSA dehydrogenase</shortName>
    </alternativeName>
</protein>
<dbReference type="SUPFAM" id="SSF51735">
    <property type="entry name" value="NAD(P)-binding Rossmann-fold domains"/>
    <property type="match status" value="1"/>
</dbReference>
<dbReference type="NCBIfam" id="TIGR01850">
    <property type="entry name" value="argC"/>
    <property type="match status" value="1"/>
</dbReference>
<comment type="subcellular location">
    <subcellularLocation>
        <location evidence="7">Cytoplasm</location>
    </subcellularLocation>
</comment>
<name>A0A660DZ05_9LACO</name>
<evidence type="ECO:0000313" key="10">
    <source>
        <dbReference type="EMBL" id="VDG29038.1"/>
    </source>
</evidence>
<dbReference type="GO" id="GO:0070401">
    <property type="term" value="F:NADP+ binding"/>
    <property type="evidence" value="ECO:0007669"/>
    <property type="project" value="InterPro"/>
</dbReference>
<dbReference type="PROSITE" id="PS01224">
    <property type="entry name" value="ARGC"/>
    <property type="match status" value="1"/>
</dbReference>
<dbReference type="UniPathway" id="UPA00068">
    <property type="reaction ID" value="UER00108"/>
</dbReference>
<evidence type="ECO:0000256" key="6">
    <source>
        <dbReference type="ARBA" id="ARBA00050557"/>
    </source>
</evidence>
<evidence type="ECO:0000256" key="7">
    <source>
        <dbReference type="HAMAP-Rule" id="MF_00150"/>
    </source>
</evidence>
<dbReference type="GO" id="GO:0003942">
    <property type="term" value="F:N-acetyl-gamma-glutamyl-phosphate reductase activity"/>
    <property type="evidence" value="ECO:0007669"/>
    <property type="project" value="UniProtKB-UniRule"/>
</dbReference>
<accession>A0A660DZ05</accession>
<dbReference type="Pfam" id="PF22698">
    <property type="entry name" value="Semialdhyde_dhC_1"/>
    <property type="match status" value="1"/>
</dbReference>
<dbReference type="InterPro" id="IPR000534">
    <property type="entry name" value="Semialdehyde_DH_NAD-bd"/>
</dbReference>
<dbReference type="Gene3D" id="3.40.50.720">
    <property type="entry name" value="NAD(P)-binding Rossmann-like Domain"/>
    <property type="match status" value="1"/>
</dbReference>
<dbReference type="PANTHER" id="PTHR32338:SF10">
    <property type="entry name" value="N-ACETYL-GAMMA-GLUTAMYL-PHOSPHATE REDUCTASE, CHLOROPLASTIC-RELATED"/>
    <property type="match status" value="1"/>
</dbReference>
<dbReference type="OrthoDB" id="9801289at2"/>
<dbReference type="SMART" id="SM00859">
    <property type="entry name" value="Semialdhyde_dh"/>
    <property type="match status" value="1"/>
</dbReference>
<evidence type="ECO:0000256" key="8">
    <source>
        <dbReference type="PROSITE-ProRule" id="PRU10010"/>
    </source>
</evidence>